<evidence type="ECO:0000313" key="3">
    <source>
        <dbReference type="EMBL" id="GAA2160135.1"/>
    </source>
</evidence>
<proteinExistence type="predicted"/>
<sequence length="409" mass="43744">MNRSRWRLPGLLPAPVPPPSPPPDSGPSDLEQPSEEPRGLGAGPVDAHASLPQATAQLTVQRARLDGAGEPVFELVGFCCCGEDLPPTRNGRHGRPPRIALGTLISGESGGESPTRSLNRMRSWSRSKYELLGWIRRIRDRHGDDLRLIIWDDSGFEIPWELLWVDQAGSGGPGAWLGALAVVTRWTTVHAPGGPLPYASADRRGSVAGYVADEMSRDRDLLAAHRLSPTLWELISHLETSGPGPALVYIACHGEYGSTGFDFTLGDLAVGEVDWRTFPRVADGGGLVFVNACHSGRLIDDPEYNDATTRGFAEVFLRSGAAGFLGTAGAVLEDEAHRVAAHLLAGMGEPSGLGVATALRDYRRTIAVTDLPPVADRPRSKELLPFVSAFMYLYFGGPDTTIALYGGGG</sequence>
<dbReference type="InterPro" id="IPR024983">
    <property type="entry name" value="CHAT_dom"/>
</dbReference>
<protein>
    <submittedName>
        <fullName evidence="3">CHAT domain-containing protein</fullName>
    </submittedName>
</protein>
<keyword evidence="4" id="KW-1185">Reference proteome</keyword>
<evidence type="ECO:0000256" key="1">
    <source>
        <dbReference type="SAM" id="MobiDB-lite"/>
    </source>
</evidence>
<organism evidence="3 4">
    <name type="scientific">Actinomadura napierensis</name>
    <dbReference type="NCBI Taxonomy" id="267854"/>
    <lineage>
        <taxon>Bacteria</taxon>
        <taxon>Bacillati</taxon>
        <taxon>Actinomycetota</taxon>
        <taxon>Actinomycetes</taxon>
        <taxon>Streptosporangiales</taxon>
        <taxon>Thermomonosporaceae</taxon>
        <taxon>Actinomadura</taxon>
    </lineage>
</organism>
<evidence type="ECO:0000259" key="2">
    <source>
        <dbReference type="Pfam" id="PF12770"/>
    </source>
</evidence>
<reference evidence="4" key="1">
    <citation type="journal article" date="2019" name="Int. J. Syst. Evol. Microbiol.">
        <title>The Global Catalogue of Microorganisms (GCM) 10K type strain sequencing project: providing services to taxonomists for standard genome sequencing and annotation.</title>
        <authorList>
            <consortium name="The Broad Institute Genomics Platform"/>
            <consortium name="The Broad Institute Genome Sequencing Center for Infectious Disease"/>
            <person name="Wu L."/>
            <person name="Ma J."/>
        </authorList>
    </citation>
    <scope>NUCLEOTIDE SEQUENCE [LARGE SCALE GENOMIC DNA]</scope>
    <source>
        <strain evidence="4">JCM 13850</strain>
    </source>
</reference>
<name>A0ABP5M6M9_9ACTN</name>
<gene>
    <name evidence="3" type="ORF">GCM10009727_72910</name>
</gene>
<feature type="compositionally biased region" description="Pro residues" evidence="1">
    <location>
        <begin position="12"/>
        <end position="25"/>
    </location>
</feature>
<dbReference type="Proteomes" id="UP001501020">
    <property type="component" value="Unassembled WGS sequence"/>
</dbReference>
<feature type="region of interest" description="Disordered" evidence="1">
    <location>
        <begin position="1"/>
        <end position="47"/>
    </location>
</feature>
<accession>A0ABP5M6M9</accession>
<feature type="domain" description="CHAT" evidence="2">
    <location>
        <begin position="196"/>
        <end position="368"/>
    </location>
</feature>
<dbReference type="EMBL" id="BAAAMR010000089">
    <property type="protein sequence ID" value="GAA2160135.1"/>
    <property type="molecule type" value="Genomic_DNA"/>
</dbReference>
<comment type="caution">
    <text evidence="3">The sequence shown here is derived from an EMBL/GenBank/DDBJ whole genome shotgun (WGS) entry which is preliminary data.</text>
</comment>
<evidence type="ECO:0000313" key="4">
    <source>
        <dbReference type="Proteomes" id="UP001501020"/>
    </source>
</evidence>
<dbReference type="Pfam" id="PF12770">
    <property type="entry name" value="CHAT"/>
    <property type="match status" value="1"/>
</dbReference>